<sequence>MAHSRDPGEVQENASAGRENGARSDQPVRQTSSQPTSAVKQTCSGRLLPEMDETSSKGLIDPNGTRTAAEDLIHKLIHLAEGSDEEVIQRLADKYHCAHRPEDLPEYEGEPNAELDRPTTTDELKAELTLMNKTAAPGPDFITARHLFNLEEDAIAQLVDHFYRDYKDLGGRAHS</sequence>
<dbReference type="EMBL" id="JABSTQ010009275">
    <property type="protein sequence ID" value="KAG0430938.1"/>
    <property type="molecule type" value="Genomic_DNA"/>
</dbReference>
<proteinExistence type="predicted"/>
<keyword evidence="2" id="KW-1185">Reference proteome</keyword>
<name>A0AC60QA90_IXOPE</name>
<protein>
    <submittedName>
        <fullName evidence="1">Uncharacterized protein</fullName>
    </submittedName>
</protein>
<dbReference type="Proteomes" id="UP000805193">
    <property type="component" value="Unassembled WGS sequence"/>
</dbReference>
<accession>A0AC60QA90</accession>
<organism evidence="1 2">
    <name type="scientific">Ixodes persulcatus</name>
    <name type="common">Taiga tick</name>
    <dbReference type="NCBI Taxonomy" id="34615"/>
    <lineage>
        <taxon>Eukaryota</taxon>
        <taxon>Metazoa</taxon>
        <taxon>Ecdysozoa</taxon>
        <taxon>Arthropoda</taxon>
        <taxon>Chelicerata</taxon>
        <taxon>Arachnida</taxon>
        <taxon>Acari</taxon>
        <taxon>Parasitiformes</taxon>
        <taxon>Ixodida</taxon>
        <taxon>Ixodoidea</taxon>
        <taxon>Ixodidae</taxon>
        <taxon>Ixodinae</taxon>
        <taxon>Ixodes</taxon>
    </lineage>
</organism>
<comment type="caution">
    <text evidence="1">The sequence shown here is derived from an EMBL/GenBank/DDBJ whole genome shotgun (WGS) entry which is preliminary data.</text>
</comment>
<reference evidence="1 2" key="1">
    <citation type="journal article" date="2020" name="Cell">
        <title>Large-Scale Comparative Analyses of Tick Genomes Elucidate Their Genetic Diversity and Vector Capacities.</title>
        <authorList>
            <consortium name="Tick Genome and Microbiome Consortium (TIGMIC)"/>
            <person name="Jia N."/>
            <person name="Wang J."/>
            <person name="Shi W."/>
            <person name="Du L."/>
            <person name="Sun Y."/>
            <person name="Zhan W."/>
            <person name="Jiang J.F."/>
            <person name="Wang Q."/>
            <person name="Zhang B."/>
            <person name="Ji P."/>
            <person name="Bell-Sakyi L."/>
            <person name="Cui X.M."/>
            <person name="Yuan T.T."/>
            <person name="Jiang B.G."/>
            <person name="Yang W.F."/>
            <person name="Lam T.T."/>
            <person name="Chang Q.C."/>
            <person name="Ding S.J."/>
            <person name="Wang X.J."/>
            <person name="Zhu J.G."/>
            <person name="Ruan X.D."/>
            <person name="Zhao L."/>
            <person name="Wei J.T."/>
            <person name="Ye R.Z."/>
            <person name="Que T.C."/>
            <person name="Du C.H."/>
            <person name="Zhou Y.H."/>
            <person name="Cheng J.X."/>
            <person name="Dai P.F."/>
            <person name="Guo W.B."/>
            <person name="Han X.H."/>
            <person name="Huang E.J."/>
            <person name="Li L.F."/>
            <person name="Wei W."/>
            <person name="Gao Y.C."/>
            <person name="Liu J.Z."/>
            <person name="Shao H.Z."/>
            <person name="Wang X."/>
            <person name="Wang C.C."/>
            <person name="Yang T.C."/>
            <person name="Huo Q.B."/>
            <person name="Li W."/>
            <person name="Chen H.Y."/>
            <person name="Chen S.E."/>
            <person name="Zhou L.G."/>
            <person name="Ni X.B."/>
            <person name="Tian J.H."/>
            <person name="Sheng Y."/>
            <person name="Liu T."/>
            <person name="Pan Y.S."/>
            <person name="Xia L.Y."/>
            <person name="Li J."/>
            <person name="Zhao F."/>
            <person name="Cao W.C."/>
        </authorList>
    </citation>
    <scope>NUCLEOTIDE SEQUENCE [LARGE SCALE GENOMIC DNA]</scope>
    <source>
        <strain evidence="1">Iper-2018</strain>
    </source>
</reference>
<gene>
    <name evidence="1" type="ORF">HPB47_022237</name>
</gene>
<evidence type="ECO:0000313" key="2">
    <source>
        <dbReference type="Proteomes" id="UP000805193"/>
    </source>
</evidence>
<evidence type="ECO:0000313" key="1">
    <source>
        <dbReference type="EMBL" id="KAG0430938.1"/>
    </source>
</evidence>